<keyword evidence="3" id="KW-0436">Ligase</keyword>
<evidence type="ECO:0000259" key="4">
    <source>
        <dbReference type="PROSITE" id="PS50075"/>
    </source>
</evidence>
<dbReference type="InterPro" id="IPR009081">
    <property type="entry name" value="PP-bd_ACP"/>
</dbReference>
<dbReference type="InterPro" id="IPR000873">
    <property type="entry name" value="AMP-dep_synth/lig_dom"/>
</dbReference>
<dbReference type="AlphaFoldDB" id="A0A8E2E4Y7"/>
<dbReference type="EMBL" id="KV745124">
    <property type="protein sequence ID" value="OCK77491.1"/>
    <property type="molecule type" value="Genomic_DNA"/>
</dbReference>
<dbReference type="PROSITE" id="PS50075">
    <property type="entry name" value="CARRIER"/>
    <property type="match status" value="1"/>
</dbReference>
<dbReference type="FunFam" id="3.40.50.12780:FF:000014">
    <property type="entry name" value="Nonribosomal peptide synthetase 1"/>
    <property type="match status" value="1"/>
</dbReference>
<dbReference type="FunFam" id="3.30.300.30:FF:000015">
    <property type="entry name" value="Nonribosomal peptide synthase SidD"/>
    <property type="match status" value="1"/>
</dbReference>
<accession>A0A8E2E4Y7</accession>
<keyword evidence="6" id="KW-1185">Reference proteome</keyword>
<gene>
    <name evidence="5" type="ORF">K432DRAFT_274380</name>
</gene>
<keyword evidence="1" id="KW-0596">Phosphopantetheine</keyword>
<dbReference type="Gene3D" id="3.40.50.720">
    <property type="entry name" value="NAD(P)-binding Rossmann-like Domain"/>
    <property type="match status" value="1"/>
</dbReference>
<dbReference type="Proteomes" id="UP000250266">
    <property type="component" value="Unassembled WGS sequence"/>
</dbReference>
<dbReference type="Pfam" id="PF07993">
    <property type="entry name" value="NAD_binding_4"/>
    <property type="match status" value="1"/>
</dbReference>
<dbReference type="FunFam" id="3.40.50.980:FF:000001">
    <property type="entry name" value="Non-ribosomal peptide synthetase"/>
    <property type="match status" value="1"/>
</dbReference>
<proteinExistence type="predicted"/>
<dbReference type="Gene3D" id="3.40.50.12780">
    <property type="entry name" value="N-terminal domain of ligase-like"/>
    <property type="match status" value="1"/>
</dbReference>
<dbReference type="SUPFAM" id="SSF56801">
    <property type="entry name" value="Acetyl-CoA synthetase-like"/>
    <property type="match status" value="1"/>
</dbReference>
<dbReference type="Pfam" id="PF00550">
    <property type="entry name" value="PP-binding"/>
    <property type="match status" value="1"/>
</dbReference>
<dbReference type="Gene3D" id="3.30.300.30">
    <property type="match status" value="1"/>
</dbReference>
<dbReference type="SUPFAM" id="SSF51735">
    <property type="entry name" value="NAD(P)-binding Rossmann-fold domains"/>
    <property type="match status" value="1"/>
</dbReference>
<evidence type="ECO:0000256" key="2">
    <source>
        <dbReference type="ARBA" id="ARBA00022553"/>
    </source>
</evidence>
<evidence type="ECO:0000256" key="1">
    <source>
        <dbReference type="ARBA" id="ARBA00022450"/>
    </source>
</evidence>
<dbReference type="InterPro" id="IPR013120">
    <property type="entry name" value="FAR_NAD-bd"/>
</dbReference>
<dbReference type="NCBIfam" id="TIGR01733">
    <property type="entry name" value="AA-adenyl-dom"/>
    <property type="match status" value="1"/>
</dbReference>
<dbReference type="InterPro" id="IPR045851">
    <property type="entry name" value="AMP-bd_C_sf"/>
</dbReference>
<dbReference type="Pfam" id="PF00501">
    <property type="entry name" value="AMP-binding"/>
    <property type="match status" value="1"/>
</dbReference>
<dbReference type="PANTHER" id="PTHR44845">
    <property type="entry name" value="CARRIER DOMAIN-CONTAINING PROTEIN"/>
    <property type="match status" value="1"/>
</dbReference>
<evidence type="ECO:0000313" key="5">
    <source>
        <dbReference type="EMBL" id="OCK77491.1"/>
    </source>
</evidence>
<reference evidence="5 6" key="1">
    <citation type="journal article" date="2016" name="Nat. Commun.">
        <title>Ectomycorrhizal ecology is imprinted in the genome of the dominant symbiotic fungus Cenococcum geophilum.</title>
        <authorList>
            <consortium name="DOE Joint Genome Institute"/>
            <person name="Peter M."/>
            <person name="Kohler A."/>
            <person name="Ohm R.A."/>
            <person name="Kuo A."/>
            <person name="Krutzmann J."/>
            <person name="Morin E."/>
            <person name="Arend M."/>
            <person name="Barry K.W."/>
            <person name="Binder M."/>
            <person name="Choi C."/>
            <person name="Clum A."/>
            <person name="Copeland A."/>
            <person name="Grisel N."/>
            <person name="Haridas S."/>
            <person name="Kipfer T."/>
            <person name="LaButti K."/>
            <person name="Lindquist E."/>
            <person name="Lipzen A."/>
            <person name="Maire R."/>
            <person name="Meier B."/>
            <person name="Mihaltcheva S."/>
            <person name="Molinier V."/>
            <person name="Murat C."/>
            <person name="Poggeler S."/>
            <person name="Quandt C.A."/>
            <person name="Sperisen C."/>
            <person name="Tritt A."/>
            <person name="Tisserant E."/>
            <person name="Crous P.W."/>
            <person name="Henrissat B."/>
            <person name="Nehls U."/>
            <person name="Egli S."/>
            <person name="Spatafora J.W."/>
            <person name="Grigoriev I.V."/>
            <person name="Martin F.M."/>
        </authorList>
    </citation>
    <scope>NUCLEOTIDE SEQUENCE [LARGE SCALE GENOMIC DNA]</scope>
    <source>
        <strain evidence="5 6">CBS 459.81</strain>
    </source>
</reference>
<dbReference type="CDD" id="cd05918">
    <property type="entry name" value="A_NRPS_SidN3_like"/>
    <property type="match status" value="1"/>
</dbReference>
<feature type="non-terminal residue" evidence="5">
    <location>
        <position position="1"/>
    </location>
</feature>
<organism evidence="5 6">
    <name type="scientific">Lepidopterella palustris CBS 459.81</name>
    <dbReference type="NCBI Taxonomy" id="1314670"/>
    <lineage>
        <taxon>Eukaryota</taxon>
        <taxon>Fungi</taxon>
        <taxon>Dikarya</taxon>
        <taxon>Ascomycota</taxon>
        <taxon>Pezizomycotina</taxon>
        <taxon>Dothideomycetes</taxon>
        <taxon>Pleosporomycetidae</taxon>
        <taxon>Mytilinidiales</taxon>
        <taxon>Argynnaceae</taxon>
        <taxon>Lepidopterella</taxon>
    </lineage>
</organism>
<dbReference type="SUPFAM" id="SSF47336">
    <property type="entry name" value="ACP-like"/>
    <property type="match status" value="1"/>
</dbReference>
<dbReference type="InterPro" id="IPR036736">
    <property type="entry name" value="ACP-like_sf"/>
</dbReference>
<dbReference type="InterPro" id="IPR042099">
    <property type="entry name" value="ANL_N_sf"/>
</dbReference>
<keyword evidence="2" id="KW-0597">Phosphoprotein</keyword>
<feature type="domain" description="Carrier" evidence="4">
    <location>
        <begin position="544"/>
        <end position="624"/>
    </location>
</feature>
<protein>
    <submittedName>
        <fullName evidence="5">Acetyl-CoA synthetase-like protein</fullName>
    </submittedName>
</protein>
<dbReference type="GO" id="GO:0016874">
    <property type="term" value="F:ligase activity"/>
    <property type="evidence" value="ECO:0007669"/>
    <property type="project" value="UniProtKB-KW"/>
</dbReference>
<feature type="non-terminal residue" evidence="5">
    <location>
        <position position="983"/>
    </location>
</feature>
<name>A0A8E2E4Y7_9PEZI</name>
<dbReference type="InterPro" id="IPR010071">
    <property type="entry name" value="AA_adenyl_dom"/>
</dbReference>
<sequence>LPWTVNSCIHTEFENRAEAHPGHIAISSWDGDLTYDQLNKVSTQLASKLTSQNVAPETVVPLCLEKSKWAIVSMMAILKAGGAFVAVDPTQPISRTKAILDQVDAKLVISSTAQKHVFSDIAVQVIEVSDAHSRGWADKTDWVAPLVQAKHSAYAIFTSGSTGTPKGILVEHRSFCSGVALHAPAQFLNKESRVLQFASYTHDTCLAEILTTLCVGGTVCVPSEEQRKNALVEFINEKAVNWAVLTPSFITSISPEDVPTLKVIVLAGERLSQSNIRRWAESVKLLSGYGVSECSVVTTISEPLRPDTRASNIGLPAGGVCWIVDPSDTNKLKDIGEVGEILIEGPTVSRGYIKNPSANSRAFIDPPQWLLPILSTGERQTKLYRTGDLGRQNSDGTLDFICRIDSQIKISGRRIELGEIEHYVSAHEDVKLCMVVYPQAGAYRNKLVAVLQLHHGDDMDEHEENGIIEIPQKSTAGPCKVKFVAQEVQNKAPSYMVPSQWLVIKRFPRLPSAKIDRRSVQEWLETQTIRHNLDDASPLIPSDDSIALKVAAEVAKVVERGDDRSMSSLLSRDTAFAKIGVDSIKAISLMKSLQRMFGIKIQVEHLIENDATPTTIAGYIRQAQSLGSNEYHAPDGNLQMDLGLLKKSLHDKIDAAPIRLPSQSRDANVVLLTGATGYLGQEILRILLRSNFRVISLLRGSSAREGCNRIIARAITSGWWSEEYNTRLEVWLGDLSKPKLGLSPNHWNLLSGHGLAENCVNAIVHNGASVHWTEGARALWPVNVSATANLLEAAFASRFLQHFVFVSGGAKSDGPIDRQLASARDGYTQTKLLSQALIQDVAARSKKLLNLRLSFVKPGFIIGNAIDGIANPRDYLWRFVASAIDLGVYDSSTREAWITMSTNQQVAEAIVNQVFPSATDSECEVLLECGIREKELWQILVRNVGYRLRPVSHQTWVRRLQKSLEKARESHLLWPLHNVLEEQ</sequence>
<dbReference type="Gene3D" id="1.10.1200.10">
    <property type="entry name" value="ACP-like"/>
    <property type="match status" value="1"/>
</dbReference>
<evidence type="ECO:0000256" key="3">
    <source>
        <dbReference type="ARBA" id="ARBA00022598"/>
    </source>
</evidence>
<dbReference type="PANTHER" id="PTHR44845:SF4">
    <property type="entry name" value="NONRIBOSOMAL PEPTIDE SYNTHASE INPA"/>
    <property type="match status" value="1"/>
</dbReference>
<dbReference type="InterPro" id="IPR036291">
    <property type="entry name" value="NAD(P)-bd_dom_sf"/>
</dbReference>
<dbReference type="OrthoDB" id="416786at2759"/>
<evidence type="ECO:0000313" key="6">
    <source>
        <dbReference type="Proteomes" id="UP000250266"/>
    </source>
</evidence>